<dbReference type="Gene3D" id="3.40.190.10">
    <property type="entry name" value="Periplasmic binding protein-like II"/>
    <property type="match status" value="1"/>
</dbReference>
<keyword evidence="5" id="KW-0449">Lipoprotein</keyword>
<protein>
    <submittedName>
        <fullName evidence="7">Carbohydrate ABC transporter, N-acetylglucosamine/diacetylchitobiose-binding protein</fullName>
    </submittedName>
</protein>
<dbReference type="InterPro" id="IPR050490">
    <property type="entry name" value="Bact_solute-bd_prot1"/>
</dbReference>
<name>A0ABQ4KHW2_9BACI</name>
<dbReference type="PANTHER" id="PTHR43649:SF33">
    <property type="entry name" value="POLYGALACTURONAN_RHAMNOGALACTURONAN-BINDING PROTEIN YTCQ"/>
    <property type="match status" value="1"/>
</dbReference>
<keyword evidence="2 6" id="KW-0732">Signal</keyword>
<evidence type="ECO:0000256" key="6">
    <source>
        <dbReference type="SAM" id="SignalP"/>
    </source>
</evidence>
<dbReference type="RefSeq" id="WP_246516783.1">
    <property type="nucleotide sequence ID" value="NZ_BORB01000008.1"/>
</dbReference>
<dbReference type="NCBIfam" id="TIGR03850">
    <property type="entry name" value="bind_CPR_0540"/>
    <property type="match status" value="1"/>
</dbReference>
<evidence type="ECO:0000256" key="5">
    <source>
        <dbReference type="ARBA" id="ARBA00023288"/>
    </source>
</evidence>
<keyword evidence="4" id="KW-0564">Palmitate</keyword>
<dbReference type="PROSITE" id="PS51257">
    <property type="entry name" value="PROKAR_LIPOPROTEIN"/>
    <property type="match status" value="1"/>
</dbReference>
<sequence length="432" mass="47988">MRKSKRFLAIISTAFLLGLAACSGENNEASTPEKEGTNSSSNEKTTLHLAALESAYGSEMWTKIAKAFEEEHKNVSVELTVEKNIEEVVRPNMQAGEYPDVFHLATSRKEALTETLIKEDGLEELTDVLDMKVLGEDVVVKDKLLPGFTDTLATNPYADGKTFLAPMFYSPTGLFYNAGLFEEKGWDVPETWDEMFELGEKAKGEGISLFTYPIAGYFDTLFGSMLYAAGGPYLFNKAMTYEDGIWESPEATKVFETVGKLAEYTHPNTVANGNPNDFTKNQQLVLDNKALFMPNGTWIVDEMAEAPRADGFKWAMMPVPAFEKDGDRYAFTFFEQIWIPKSAKNKEVAKEFIAFMYSDRAAAIFQEAGAIQPINGITDKLSDDDKVFYSVYDNGALPAMGTFASTKPVAGVNMGDTLYHQNDSVNKWKIVC</sequence>
<dbReference type="InterPro" id="IPR006059">
    <property type="entry name" value="SBP"/>
</dbReference>
<organism evidence="7 8">
    <name type="scientific">Lederbergia ruris</name>
    <dbReference type="NCBI Taxonomy" id="217495"/>
    <lineage>
        <taxon>Bacteria</taxon>
        <taxon>Bacillati</taxon>
        <taxon>Bacillota</taxon>
        <taxon>Bacilli</taxon>
        <taxon>Bacillales</taxon>
        <taxon>Bacillaceae</taxon>
        <taxon>Lederbergia</taxon>
    </lineage>
</organism>
<dbReference type="Pfam" id="PF13416">
    <property type="entry name" value="SBP_bac_8"/>
    <property type="match status" value="1"/>
</dbReference>
<keyword evidence="3" id="KW-0472">Membrane</keyword>
<evidence type="ECO:0000256" key="2">
    <source>
        <dbReference type="ARBA" id="ARBA00022729"/>
    </source>
</evidence>
<dbReference type="InterPro" id="IPR022387">
    <property type="entry name" value="Bind_CPR0540"/>
</dbReference>
<reference evidence="7 8" key="1">
    <citation type="submission" date="2021-03" db="EMBL/GenBank/DDBJ databases">
        <title>Antimicrobial resistance genes in bacteria isolated from Japanese honey, and their potential for conferring macrolide and lincosamide resistance in the American foulbrood pathogen Paenibacillus larvae.</title>
        <authorList>
            <person name="Okamoto M."/>
            <person name="Kumagai M."/>
            <person name="Kanamori H."/>
            <person name="Takamatsu D."/>
        </authorList>
    </citation>
    <scope>NUCLEOTIDE SEQUENCE [LARGE SCALE GENOMIC DNA]</scope>
    <source>
        <strain evidence="7 8">J8TS2</strain>
    </source>
</reference>
<accession>A0ABQ4KHW2</accession>
<dbReference type="PANTHER" id="PTHR43649">
    <property type="entry name" value="ARABINOSE-BINDING PROTEIN-RELATED"/>
    <property type="match status" value="1"/>
</dbReference>
<evidence type="ECO:0000313" key="8">
    <source>
        <dbReference type="Proteomes" id="UP000679950"/>
    </source>
</evidence>
<proteinExistence type="predicted"/>
<feature type="chain" id="PRO_5046652809" evidence="6">
    <location>
        <begin position="24"/>
        <end position="432"/>
    </location>
</feature>
<dbReference type="Proteomes" id="UP000679950">
    <property type="component" value="Unassembled WGS sequence"/>
</dbReference>
<dbReference type="EMBL" id="BORB01000008">
    <property type="protein sequence ID" value="GIN56938.1"/>
    <property type="molecule type" value="Genomic_DNA"/>
</dbReference>
<evidence type="ECO:0000256" key="4">
    <source>
        <dbReference type="ARBA" id="ARBA00023139"/>
    </source>
</evidence>
<keyword evidence="8" id="KW-1185">Reference proteome</keyword>
<evidence type="ECO:0000256" key="3">
    <source>
        <dbReference type="ARBA" id="ARBA00023136"/>
    </source>
</evidence>
<feature type="signal peptide" evidence="6">
    <location>
        <begin position="1"/>
        <end position="23"/>
    </location>
</feature>
<evidence type="ECO:0000313" key="7">
    <source>
        <dbReference type="EMBL" id="GIN56938.1"/>
    </source>
</evidence>
<dbReference type="SUPFAM" id="SSF53850">
    <property type="entry name" value="Periplasmic binding protein-like II"/>
    <property type="match status" value="1"/>
</dbReference>
<keyword evidence="1" id="KW-1003">Cell membrane</keyword>
<evidence type="ECO:0000256" key="1">
    <source>
        <dbReference type="ARBA" id="ARBA00022475"/>
    </source>
</evidence>
<comment type="caution">
    <text evidence="7">The sequence shown here is derived from an EMBL/GenBank/DDBJ whole genome shotgun (WGS) entry which is preliminary data.</text>
</comment>
<gene>
    <name evidence="7" type="ORF">J8TS2_12570</name>
</gene>